<protein>
    <submittedName>
        <fullName evidence="1">Uncharacterized protein</fullName>
    </submittedName>
</protein>
<proteinExistence type="predicted"/>
<comment type="caution">
    <text evidence="1">The sequence shown here is derived from an EMBL/GenBank/DDBJ whole genome shotgun (WGS) entry which is preliminary data.</text>
</comment>
<evidence type="ECO:0000313" key="2">
    <source>
        <dbReference type="Proteomes" id="UP001187192"/>
    </source>
</evidence>
<organism evidence="1 2">
    <name type="scientific">Ficus carica</name>
    <name type="common">Common fig</name>
    <dbReference type="NCBI Taxonomy" id="3494"/>
    <lineage>
        <taxon>Eukaryota</taxon>
        <taxon>Viridiplantae</taxon>
        <taxon>Streptophyta</taxon>
        <taxon>Embryophyta</taxon>
        <taxon>Tracheophyta</taxon>
        <taxon>Spermatophyta</taxon>
        <taxon>Magnoliopsida</taxon>
        <taxon>eudicotyledons</taxon>
        <taxon>Gunneridae</taxon>
        <taxon>Pentapetalae</taxon>
        <taxon>rosids</taxon>
        <taxon>fabids</taxon>
        <taxon>Rosales</taxon>
        <taxon>Moraceae</taxon>
        <taxon>Ficeae</taxon>
        <taxon>Ficus</taxon>
    </lineage>
</organism>
<evidence type="ECO:0000313" key="1">
    <source>
        <dbReference type="EMBL" id="GMN47531.1"/>
    </source>
</evidence>
<reference evidence="1" key="1">
    <citation type="submission" date="2023-07" db="EMBL/GenBank/DDBJ databases">
        <title>draft genome sequence of fig (Ficus carica).</title>
        <authorList>
            <person name="Takahashi T."/>
            <person name="Nishimura K."/>
        </authorList>
    </citation>
    <scope>NUCLEOTIDE SEQUENCE</scope>
</reference>
<dbReference type="EMBL" id="BTGU01000026">
    <property type="protein sequence ID" value="GMN47531.1"/>
    <property type="molecule type" value="Genomic_DNA"/>
</dbReference>
<gene>
    <name evidence="1" type="ORF">TIFTF001_016704</name>
</gene>
<keyword evidence="2" id="KW-1185">Reference proteome</keyword>
<dbReference type="AlphaFoldDB" id="A0AA88D904"/>
<name>A0AA88D904_FICCA</name>
<accession>A0AA88D904</accession>
<sequence length="695" mass="76093">MDMYAWHVSNLPAILDARLWRDGVADCEIDGMVKEKFSSIMATSCLMLYRPALGQVGGGTVTTPDIMDEPLVIPKGNGLEVKNRPLRIRILEIMDKAPSPAREKLDSRAEASTTVSTVEIAISKTIALKKNLRSGITHHPSLAASSPSPTKYSCRHLTYSMKYLMSFRPANLIFNLLSCLNLWAHSVRTKSAQPPDKARVCKVPNSSGNFISLCNFTKALVNLTLHDHGRSRSQLKHVASTITGGEVCTYLSCYVLRSAASHLGTAAGFLLLDEGHRFILPFELSWSCTNPGHGSGSVSSFLDVAGHEETLEAKYLFNKQMFAYLTMLMSPCLHHLLTSSSKIACSPIHKTTGHLVVCEPKIGLLTKLIALLTSPLLTSSSLPHQVSSQSNQESTLVKVDPKKIINSYFVSFLQKASNKEIEKVGLAPFTFRQNAHGTCIATHVDISQGLLAMEIRIQEVIAAAARTLVATSIKSAAPSIWTTSAKRMKSTAGRIKTLMTLDGDRSIKKITLVVPSESGVEAPNSTPKNLKDPLASVIITIPESIAAEDETIMKEIGEKVIETHALENVFPSSALEQSTQVAVINTQKIYSNAANIECDDNDGDNRHAVALERRANPYPILEYHANSLLVSTSRILPLGPFSYLETSGFGLVQQILFYPERTALEAKIAMLEKELVKLKRCLEVHHLSEEERQSI</sequence>
<dbReference type="Proteomes" id="UP001187192">
    <property type="component" value="Unassembled WGS sequence"/>
</dbReference>